<dbReference type="PRINTS" id="PR01436">
    <property type="entry name" value="NADHDHGNASE2"/>
</dbReference>
<evidence type="ECO:0000256" key="7">
    <source>
        <dbReference type="ARBA" id="ARBA00022660"/>
    </source>
</evidence>
<feature type="transmembrane region" description="Helical" evidence="18">
    <location>
        <begin position="246"/>
        <end position="274"/>
    </location>
</feature>
<keyword evidence="10 18" id="KW-1278">Translocase</keyword>
<evidence type="ECO:0000256" key="2">
    <source>
        <dbReference type="ARBA" id="ARBA00004448"/>
    </source>
</evidence>
<dbReference type="PANTHER" id="PTHR46552:SF1">
    <property type="entry name" value="NADH-UBIQUINONE OXIDOREDUCTASE CHAIN 2"/>
    <property type="match status" value="1"/>
</dbReference>
<keyword evidence="9 18" id="KW-0999">Mitochondrion inner membrane</keyword>
<accession>W5R4I6</accession>
<keyword evidence="12 18" id="KW-1133">Transmembrane helix</keyword>
<evidence type="ECO:0000256" key="10">
    <source>
        <dbReference type="ARBA" id="ARBA00022967"/>
    </source>
</evidence>
<keyword evidence="6" id="KW-0813">Transport</keyword>
<comment type="function">
    <text evidence="1">Core subunit of the mitochondrial membrane respiratory chain NADH dehydrogenase (Complex I) that is believed to belong to the minimal assembly required for catalysis. Complex I functions in the transfer of electrons from NADH to the respiratory chain. The immediate electron acceptor for the enzyme is believed to be ubiquinone.</text>
</comment>
<evidence type="ECO:0000256" key="16">
    <source>
        <dbReference type="ARBA" id="ARBA00023136"/>
    </source>
</evidence>
<comment type="subcellular location">
    <subcellularLocation>
        <location evidence="2 18">Mitochondrion inner membrane</location>
        <topology evidence="2 18">Multi-pass membrane protein</topology>
    </subcellularLocation>
</comment>
<evidence type="ECO:0000256" key="5">
    <source>
        <dbReference type="ARBA" id="ARBA00021008"/>
    </source>
</evidence>
<dbReference type="AlphaFoldDB" id="W5R4I6"/>
<evidence type="ECO:0000256" key="1">
    <source>
        <dbReference type="ARBA" id="ARBA00003257"/>
    </source>
</evidence>
<dbReference type="GO" id="GO:0006120">
    <property type="term" value="P:mitochondrial electron transport, NADH to ubiquinone"/>
    <property type="evidence" value="ECO:0007669"/>
    <property type="project" value="InterPro"/>
</dbReference>
<keyword evidence="16 18" id="KW-0472">Membrane</keyword>
<dbReference type="InterPro" id="IPR050175">
    <property type="entry name" value="Complex_I_Subunit_2"/>
</dbReference>
<geneLocation type="mitochondrion" evidence="20"/>
<evidence type="ECO:0000256" key="4">
    <source>
        <dbReference type="ARBA" id="ARBA00012944"/>
    </source>
</evidence>
<feature type="transmembrane region" description="Helical" evidence="18">
    <location>
        <begin position="85"/>
        <end position="105"/>
    </location>
</feature>
<evidence type="ECO:0000256" key="9">
    <source>
        <dbReference type="ARBA" id="ARBA00022792"/>
    </source>
</evidence>
<feature type="transmembrane region" description="Helical" evidence="18">
    <location>
        <begin position="54"/>
        <end position="73"/>
    </location>
</feature>
<dbReference type="Pfam" id="PF00361">
    <property type="entry name" value="Proton_antipo_M"/>
    <property type="match status" value="1"/>
</dbReference>
<comment type="similarity">
    <text evidence="3 18">Belongs to the complex I subunit 2 family.</text>
</comment>
<feature type="transmembrane region" description="Helical" evidence="18">
    <location>
        <begin position="126"/>
        <end position="153"/>
    </location>
</feature>
<feature type="transmembrane region" description="Helical" evidence="18">
    <location>
        <begin position="173"/>
        <end position="203"/>
    </location>
</feature>
<organism evidence="20">
    <name type="scientific">Pseudocellus gertschi</name>
    <dbReference type="NCBI Taxonomy" id="1329481"/>
    <lineage>
        <taxon>Eukaryota</taxon>
        <taxon>Metazoa</taxon>
        <taxon>Ecdysozoa</taxon>
        <taxon>Arthropoda</taxon>
        <taxon>Chelicerata</taxon>
        <taxon>Arachnida</taxon>
        <taxon>Ricinulei</taxon>
        <taxon>Ricinoididae</taxon>
        <taxon>Pseudocellus</taxon>
    </lineage>
</organism>
<comment type="function">
    <text evidence="18">Core subunit of the mitochondrial membrane respiratory chain NADH dehydrogenase (Complex I) which catalyzes electron transfer from NADH through the respiratory chain, using ubiquinone as an electron acceptor. Essential for the catalytic activity and assembly of complex I.</text>
</comment>
<evidence type="ECO:0000256" key="12">
    <source>
        <dbReference type="ARBA" id="ARBA00022989"/>
    </source>
</evidence>
<keyword evidence="8 18" id="KW-0812">Transmembrane</keyword>
<evidence type="ECO:0000256" key="8">
    <source>
        <dbReference type="ARBA" id="ARBA00022692"/>
    </source>
</evidence>
<feature type="transmembrane region" description="Helical" evidence="18">
    <location>
        <begin position="25"/>
        <end position="42"/>
    </location>
</feature>
<evidence type="ECO:0000256" key="14">
    <source>
        <dbReference type="ARBA" id="ARBA00023075"/>
    </source>
</evidence>
<dbReference type="InterPro" id="IPR001750">
    <property type="entry name" value="ND/Mrp_TM"/>
</dbReference>
<reference evidence="20" key="1">
    <citation type="submission" date="2013-02" db="EMBL/GenBank/DDBJ databases">
        <title>Variation between mitochondrial genomes of Ricinulei.</title>
        <authorList>
            <person name="Fahrein K."/>
            <person name="Podsiadlowski L."/>
            <person name="Talarico G."/>
        </authorList>
    </citation>
    <scope>NUCLEOTIDE SEQUENCE</scope>
</reference>
<evidence type="ECO:0000256" key="15">
    <source>
        <dbReference type="ARBA" id="ARBA00023128"/>
    </source>
</evidence>
<name>W5R4I6_9ARAC</name>
<keyword evidence="13 18" id="KW-0520">NAD</keyword>
<evidence type="ECO:0000256" key="11">
    <source>
        <dbReference type="ARBA" id="ARBA00022982"/>
    </source>
</evidence>
<protein>
    <recommendedName>
        <fullName evidence="5 18">NADH-ubiquinone oxidoreductase chain 2</fullName>
        <ecNumber evidence="4 18">7.1.1.2</ecNumber>
    </recommendedName>
</protein>
<dbReference type="InterPro" id="IPR003917">
    <property type="entry name" value="NADH_UbQ_OxRdtase_chain2"/>
</dbReference>
<evidence type="ECO:0000259" key="19">
    <source>
        <dbReference type="Pfam" id="PF00361"/>
    </source>
</evidence>
<evidence type="ECO:0000256" key="6">
    <source>
        <dbReference type="ARBA" id="ARBA00022448"/>
    </source>
</evidence>
<keyword evidence="14 18" id="KW-0830">Ubiquinone</keyword>
<evidence type="ECO:0000256" key="18">
    <source>
        <dbReference type="RuleBase" id="RU003403"/>
    </source>
</evidence>
<feature type="transmembrane region" description="Helical" evidence="18">
    <location>
        <begin position="224"/>
        <end position="240"/>
    </location>
</feature>
<dbReference type="GO" id="GO:0005743">
    <property type="term" value="C:mitochondrial inner membrane"/>
    <property type="evidence" value="ECO:0007669"/>
    <property type="project" value="UniProtKB-SubCell"/>
</dbReference>
<dbReference type="PANTHER" id="PTHR46552">
    <property type="entry name" value="NADH-UBIQUINONE OXIDOREDUCTASE CHAIN 2"/>
    <property type="match status" value="1"/>
</dbReference>
<feature type="domain" description="NADH:quinone oxidoreductase/Mrp antiporter transmembrane" evidence="19">
    <location>
        <begin position="20"/>
        <end position="267"/>
    </location>
</feature>
<comment type="catalytic activity">
    <reaction evidence="17 18">
        <text>a ubiquinone + NADH + 5 H(+)(in) = a ubiquinol + NAD(+) + 4 H(+)(out)</text>
        <dbReference type="Rhea" id="RHEA:29091"/>
        <dbReference type="Rhea" id="RHEA-COMP:9565"/>
        <dbReference type="Rhea" id="RHEA-COMP:9566"/>
        <dbReference type="ChEBI" id="CHEBI:15378"/>
        <dbReference type="ChEBI" id="CHEBI:16389"/>
        <dbReference type="ChEBI" id="CHEBI:17976"/>
        <dbReference type="ChEBI" id="CHEBI:57540"/>
        <dbReference type="ChEBI" id="CHEBI:57945"/>
        <dbReference type="EC" id="7.1.1.2"/>
    </reaction>
</comment>
<keyword evidence="7 18" id="KW-0679">Respiratory chain</keyword>
<dbReference type="EC" id="7.1.1.2" evidence="4 18"/>
<evidence type="ECO:0000313" key="20">
    <source>
        <dbReference type="EMBL" id="AGL11944.1"/>
    </source>
</evidence>
<gene>
    <name evidence="20" type="primary">NAD2</name>
</gene>
<dbReference type="GO" id="GO:0008137">
    <property type="term" value="F:NADH dehydrogenase (ubiquinone) activity"/>
    <property type="evidence" value="ECO:0007669"/>
    <property type="project" value="UniProtKB-EC"/>
</dbReference>
<evidence type="ECO:0000256" key="13">
    <source>
        <dbReference type="ARBA" id="ARBA00023027"/>
    </source>
</evidence>
<proteinExistence type="inferred from homology"/>
<dbReference type="EMBL" id="KC688691">
    <property type="protein sequence ID" value="AGL11944.1"/>
    <property type="molecule type" value="Genomic_DNA"/>
</dbReference>
<evidence type="ECO:0000256" key="17">
    <source>
        <dbReference type="ARBA" id="ARBA00049551"/>
    </source>
</evidence>
<keyword evidence="11 18" id="KW-0249">Electron transport</keyword>
<keyword evidence="15 18" id="KW-0496">Mitochondrion</keyword>
<evidence type="ECO:0000256" key="3">
    <source>
        <dbReference type="ARBA" id="ARBA00007012"/>
    </source>
</evidence>
<sequence>MNMFFLLTSLMLSVAMIFSSTSWFFTWMSLEINLLTFVGWVLQHKFHEAMTKYFLIQSMGSSLFIMSSSILSLSLTQYQLPQSLMILPTIAILIKMGSVPFHLWYPEVMNHINWEQCMILTTIQKFGLLFIIYQMKSNVILFALMSTIFGAMSSINQTSLRKLLAFSSISHNGWMLMCVSLLMTTWMSYFLIYSTINIIVMNLMKQMKWYHLNQIKPMNITTKMNLLLSIMALGGLPPTLGFAPKWILLLIIMNYSSLIGLILILSSLMILFAYMSMTFTPLFNIHQMKYASQRNIQQATPTILFMTLPTTPTLLL</sequence>